<comment type="similarity">
    <text evidence="6">Belongs to the vsr family.</text>
</comment>
<dbReference type="PIRSF" id="PIRSF018267">
    <property type="entry name" value="VSR_endonuc"/>
    <property type="match status" value="1"/>
</dbReference>
<keyword evidence="1 6" id="KW-0540">Nuclease</keyword>
<dbReference type="InterPro" id="IPR004603">
    <property type="entry name" value="DNA_mismatch_endonuc_vsr"/>
</dbReference>
<dbReference type="NCBIfam" id="TIGR00632">
    <property type="entry name" value="vsr"/>
    <property type="match status" value="1"/>
</dbReference>
<evidence type="ECO:0000256" key="2">
    <source>
        <dbReference type="ARBA" id="ARBA00022759"/>
    </source>
</evidence>
<dbReference type="SUPFAM" id="SSF52980">
    <property type="entry name" value="Restriction endonuclease-like"/>
    <property type="match status" value="1"/>
</dbReference>
<keyword evidence="4 6" id="KW-0378">Hydrolase</keyword>
<dbReference type="KEGG" id="pbf:CFX0092_B0116"/>
<protein>
    <recommendedName>
        <fullName evidence="6">Very short patch repair endonuclease</fullName>
        <ecNumber evidence="6">3.1.-.-</ecNumber>
    </recommendedName>
</protein>
<accession>A0A160T9D3</accession>
<evidence type="ECO:0000313" key="7">
    <source>
        <dbReference type="EMBL" id="CUS05650.1"/>
    </source>
</evidence>
<keyword evidence="8" id="KW-1185">Reference proteome</keyword>
<dbReference type="REBASE" id="154736">
    <property type="entry name" value="V.AspCfxKORF113P"/>
</dbReference>
<keyword evidence="2 6" id="KW-0255">Endonuclease</keyword>
<dbReference type="GO" id="GO:0006298">
    <property type="term" value="P:mismatch repair"/>
    <property type="evidence" value="ECO:0007669"/>
    <property type="project" value="UniProtKB-UniRule"/>
</dbReference>
<proteinExistence type="inferred from homology"/>
<dbReference type="InterPro" id="IPR011335">
    <property type="entry name" value="Restrct_endonuc-II-like"/>
</dbReference>
<evidence type="ECO:0000256" key="6">
    <source>
        <dbReference type="PIRNR" id="PIRNR018267"/>
    </source>
</evidence>
<reference evidence="7" key="1">
    <citation type="submission" date="2016-01" db="EMBL/GenBank/DDBJ databases">
        <authorList>
            <person name="Mcilroy J.S."/>
            <person name="Karst M S."/>
            <person name="Albertsen M."/>
        </authorList>
    </citation>
    <scope>NUCLEOTIDE SEQUENCE</scope>
    <source>
        <strain evidence="7">Cfx-K</strain>
    </source>
</reference>
<dbReference type="EMBL" id="LN890656">
    <property type="protein sequence ID" value="CUS05650.1"/>
    <property type="molecule type" value="Genomic_DNA"/>
</dbReference>
<dbReference type="RefSeq" id="WP_095045036.1">
    <property type="nucleotide sequence ID" value="NZ_LN890656.1"/>
</dbReference>
<evidence type="ECO:0000256" key="5">
    <source>
        <dbReference type="ARBA" id="ARBA00023204"/>
    </source>
</evidence>
<name>A0A160T9D3_9CHLR</name>
<dbReference type="Pfam" id="PF03852">
    <property type="entry name" value="Vsr"/>
    <property type="match status" value="1"/>
</dbReference>
<dbReference type="CDD" id="cd00221">
    <property type="entry name" value="Vsr"/>
    <property type="match status" value="1"/>
</dbReference>
<dbReference type="GO" id="GO:0004519">
    <property type="term" value="F:endonuclease activity"/>
    <property type="evidence" value="ECO:0007669"/>
    <property type="project" value="UniProtKB-KW"/>
</dbReference>
<organism evidence="7 8">
    <name type="scientific">Candidatus Promineifilum breve</name>
    <dbReference type="NCBI Taxonomy" id="1806508"/>
    <lineage>
        <taxon>Bacteria</taxon>
        <taxon>Bacillati</taxon>
        <taxon>Chloroflexota</taxon>
        <taxon>Ardenticatenia</taxon>
        <taxon>Candidatus Promineifilales</taxon>
        <taxon>Candidatus Promineifilaceae</taxon>
        <taxon>Candidatus Promineifilum</taxon>
    </lineage>
</organism>
<dbReference type="AlphaFoldDB" id="A0A160T9D3"/>
<dbReference type="OrthoDB" id="9801520at2"/>
<sequence length="153" mass="17815">MPDIVTKETRSRMMSGIRGKDTKPEILIRRSLHAMGFRYKLHDAKLPGKPDLVFPKYRAVIFVNGCFWHGHDCYLFKWPSTRQEFWANKIGRTVERDKENNVALMNAGWRVLRIWECAIKGRGRLPLDIIAKEAAEWLMSSEKIIEIKGKLST</sequence>
<keyword evidence="5 6" id="KW-0234">DNA repair</keyword>
<comment type="function">
    <text evidence="6">May nick specific sequences that contain T:G mispairs resulting from m5C-deamination.</text>
</comment>
<dbReference type="EC" id="3.1.-.-" evidence="6"/>
<gene>
    <name evidence="7" type="primary">vsr</name>
    <name evidence="7" type="ORF">CFX0092_B0116</name>
</gene>
<keyword evidence="3 6" id="KW-0227">DNA damage</keyword>
<evidence type="ECO:0000256" key="1">
    <source>
        <dbReference type="ARBA" id="ARBA00022722"/>
    </source>
</evidence>
<evidence type="ECO:0000313" key="8">
    <source>
        <dbReference type="Proteomes" id="UP000215027"/>
    </source>
</evidence>
<dbReference type="Proteomes" id="UP000215027">
    <property type="component" value="Chromosome II"/>
</dbReference>
<dbReference type="Gene3D" id="3.40.960.10">
    <property type="entry name" value="VSR Endonuclease"/>
    <property type="match status" value="1"/>
</dbReference>
<evidence type="ECO:0000256" key="4">
    <source>
        <dbReference type="ARBA" id="ARBA00022801"/>
    </source>
</evidence>
<dbReference type="GO" id="GO:0016787">
    <property type="term" value="F:hydrolase activity"/>
    <property type="evidence" value="ECO:0007669"/>
    <property type="project" value="UniProtKB-KW"/>
</dbReference>
<evidence type="ECO:0000256" key="3">
    <source>
        <dbReference type="ARBA" id="ARBA00022763"/>
    </source>
</evidence>